<accession>D4DNF6</accession>
<protein>
    <submittedName>
        <fullName evidence="1">Uncharacterized protein</fullName>
    </submittedName>
</protein>
<name>D4DNF6_NEIEG</name>
<dbReference type="EMBL" id="ADBF01000013">
    <property type="protein sequence ID" value="EFE50658.1"/>
    <property type="molecule type" value="Genomic_DNA"/>
</dbReference>
<gene>
    <name evidence="1" type="ORF">NEIELOOT_00569</name>
</gene>
<dbReference type="AlphaFoldDB" id="D4DNF6"/>
<sequence length="44" mass="5168">MPVSSVSDGLRRCRGRLKNKWKIKRAIVRRFASGEKGRLKTRLR</sequence>
<organism evidence="1 2">
    <name type="scientific">Neisseria elongata subsp. glycolytica ATCC 29315</name>
    <dbReference type="NCBI Taxonomy" id="546263"/>
    <lineage>
        <taxon>Bacteria</taxon>
        <taxon>Pseudomonadati</taxon>
        <taxon>Pseudomonadota</taxon>
        <taxon>Betaproteobacteria</taxon>
        <taxon>Neisseriales</taxon>
        <taxon>Neisseriaceae</taxon>
        <taxon>Neisseria</taxon>
    </lineage>
</organism>
<reference evidence="1 2" key="1">
    <citation type="submission" date="2010-02" db="EMBL/GenBank/DDBJ databases">
        <authorList>
            <person name="Weinstock G."/>
            <person name="Sodergren E."/>
            <person name="Clifton S."/>
            <person name="Fulton L."/>
            <person name="Fulton B."/>
            <person name="Courtney L."/>
            <person name="Fronick C."/>
            <person name="Harrison M."/>
            <person name="Strong C."/>
            <person name="Farmer C."/>
            <person name="Delahaunty K."/>
            <person name="Markovic C."/>
            <person name="Hall O."/>
            <person name="Minx P."/>
            <person name="Tomlinson C."/>
            <person name="Mitreva M."/>
            <person name="Nelson J."/>
            <person name="Hou S."/>
            <person name="Wollam A."/>
            <person name="Pepin K.H."/>
            <person name="Johnson M."/>
            <person name="Bhonagiri V."/>
            <person name="Zhang X."/>
            <person name="Suruliraj S."/>
            <person name="Warren W."/>
            <person name="Chinwalla A."/>
            <person name="Mardis E.R."/>
            <person name="Wilson R.K."/>
        </authorList>
    </citation>
    <scope>NUCLEOTIDE SEQUENCE [LARGE SCALE GENOMIC DNA]</scope>
    <source>
        <strain evidence="1 2">ATCC 29315</strain>
    </source>
</reference>
<proteinExistence type="predicted"/>
<evidence type="ECO:0000313" key="2">
    <source>
        <dbReference type="Proteomes" id="UP000005536"/>
    </source>
</evidence>
<dbReference type="Proteomes" id="UP000005536">
    <property type="component" value="Unassembled WGS sequence"/>
</dbReference>
<comment type="caution">
    <text evidence="1">The sequence shown here is derived from an EMBL/GenBank/DDBJ whole genome shotgun (WGS) entry which is preliminary data.</text>
</comment>
<evidence type="ECO:0000313" key="1">
    <source>
        <dbReference type="EMBL" id="EFE50658.1"/>
    </source>
</evidence>